<proteinExistence type="inferred from homology"/>
<evidence type="ECO:0000256" key="2">
    <source>
        <dbReference type="ARBA" id="ARBA00008804"/>
    </source>
</evidence>
<dbReference type="GO" id="GO:0016020">
    <property type="term" value="C:membrane"/>
    <property type="evidence" value="ECO:0007669"/>
    <property type="project" value="UniProtKB-SubCell"/>
</dbReference>
<feature type="transmembrane region" description="Helical" evidence="12">
    <location>
        <begin position="688"/>
        <end position="707"/>
    </location>
</feature>
<dbReference type="InterPro" id="IPR044492">
    <property type="entry name" value="P_typ_ATPase_HD_dom"/>
</dbReference>
<feature type="transmembrane region" description="Helical" evidence="12">
    <location>
        <begin position="212"/>
        <end position="237"/>
    </location>
</feature>
<dbReference type="InterPro" id="IPR004014">
    <property type="entry name" value="ATPase_P-typ_cation-transptr_N"/>
</dbReference>
<dbReference type="SFLD" id="SFLDS00003">
    <property type="entry name" value="Haloacid_Dehalogenase"/>
    <property type="match status" value="1"/>
</dbReference>
<dbReference type="InterPro" id="IPR008250">
    <property type="entry name" value="ATPase_P-typ_transduc_dom_A_sf"/>
</dbReference>
<evidence type="ECO:0000256" key="11">
    <source>
        <dbReference type="ARBA" id="ARBA00023136"/>
    </source>
</evidence>
<dbReference type="SFLD" id="SFLDF00027">
    <property type="entry name" value="p-type_atpase"/>
    <property type="match status" value="1"/>
</dbReference>
<gene>
    <name evidence="14" type="ORF">GWK36_12755</name>
</gene>
<dbReference type="AlphaFoldDB" id="A0A6G7VFZ0"/>
<dbReference type="PRINTS" id="PR00120">
    <property type="entry name" value="HATPASE"/>
</dbReference>
<dbReference type="Pfam" id="PF00122">
    <property type="entry name" value="E1-E2_ATPase"/>
    <property type="match status" value="1"/>
</dbReference>
<protein>
    <submittedName>
        <fullName evidence="14">Plasma-membrane proton-efflux P-type ATPase</fullName>
    </submittedName>
</protein>
<dbReference type="SUPFAM" id="SSF56784">
    <property type="entry name" value="HAD-like"/>
    <property type="match status" value="1"/>
</dbReference>
<dbReference type="InterPro" id="IPR023214">
    <property type="entry name" value="HAD_sf"/>
</dbReference>
<evidence type="ECO:0000259" key="13">
    <source>
        <dbReference type="SMART" id="SM00831"/>
    </source>
</evidence>
<dbReference type="Gene3D" id="1.20.1110.10">
    <property type="entry name" value="Calcium-transporting ATPase, transmembrane domain"/>
    <property type="match status" value="1"/>
</dbReference>
<evidence type="ECO:0000256" key="12">
    <source>
        <dbReference type="SAM" id="Phobius"/>
    </source>
</evidence>
<dbReference type="PRINTS" id="PR00119">
    <property type="entry name" value="CATATPASE"/>
</dbReference>
<feature type="transmembrane region" description="Helical" evidence="12">
    <location>
        <begin position="749"/>
        <end position="768"/>
    </location>
</feature>
<dbReference type="FunFam" id="3.40.50.1000:FF:000211">
    <property type="entry name" value="Plasma membrane ATPase"/>
    <property type="match status" value="1"/>
</dbReference>
<keyword evidence="3" id="KW-0597">Phosphoprotein</keyword>
<dbReference type="KEGG" id="cjap:GWK36_12755"/>
<comment type="subcellular location">
    <subcellularLocation>
        <location evidence="1">Membrane</location>
        <topology evidence="1">Multi-pass membrane protein</topology>
    </subcellularLocation>
</comment>
<dbReference type="NCBIfam" id="TIGR01494">
    <property type="entry name" value="ATPase_P-type"/>
    <property type="match status" value="2"/>
</dbReference>
<dbReference type="InterPro" id="IPR023299">
    <property type="entry name" value="ATPase_P-typ_cyto_dom_N"/>
</dbReference>
<keyword evidence="11 12" id="KW-0472">Membrane</keyword>
<feature type="transmembrane region" description="Helical" evidence="12">
    <location>
        <begin position="595"/>
        <end position="616"/>
    </location>
</feature>
<dbReference type="GO" id="GO:0005524">
    <property type="term" value="F:ATP binding"/>
    <property type="evidence" value="ECO:0007669"/>
    <property type="project" value="UniProtKB-KW"/>
</dbReference>
<comment type="similarity">
    <text evidence="2">Belongs to the cation transport ATPase (P-type) (TC 3.A.3) family. Type IIIA subfamily.</text>
</comment>
<evidence type="ECO:0000256" key="7">
    <source>
        <dbReference type="ARBA" id="ARBA00022840"/>
    </source>
</evidence>
<keyword evidence="7" id="KW-0067">ATP-binding</keyword>
<dbReference type="GO" id="GO:0046872">
    <property type="term" value="F:metal ion binding"/>
    <property type="evidence" value="ECO:0007669"/>
    <property type="project" value="UniProtKB-KW"/>
</dbReference>
<dbReference type="GO" id="GO:0016887">
    <property type="term" value="F:ATP hydrolysis activity"/>
    <property type="evidence" value="ECO:0007669"/>
    <property type="project" value="InterPro"/>
</dbReference>
<evidence type="ECO:0000313" key="15">
    <source>
        <dbReference type="Proteomes" id="UP000502699"/>
    </source>
</evidence>
<dbReference type="GO" id="GO:0120029">
    <property type="term" value="P:proton export across plasma membrane"/>
    <property type="evidence" value="ECO:0007669"/>
    <property type="project" value="InterPro"/>
</dbReference>
<feature type="domain" description="Cation-transporting P-type ATPase N-terminal" evidence="13">
    <location>
        <begin position="3"/>
        <end position="67"/>
    </location>
</feature>
<dbReference type="GO" id="GO:0008553">
    <property type="term" value="F:P-type proton-exporting transporter activity"/>
    <property type="evidence" value="ECO:0007669"/>
    <property type="project" value="InterPro"/>
</dbReference>
<dbReference type="Pfam" id="PF00702">
    <property type="entry name" value="Hydrolase"/>
    <property type="match status" value="1"/>
</dbReference>
<evidence type="ECO:0000256" key="3">
    <source>
        <dbReference type="ARBA" id="ARBA00022553"/>
    </source>
</evidence>
<evidence type="ECO:0000256" key="8">
    <source>
        <dbReference type="ARBA" id="ARBA00022842"/>
    </source>
</evidence>
<keyword evidence="6" id="KW-0547">Nucleotide-binding</keyword>
<keyword evidence="8" id="KW-0460">Magnesium</keyword>
<keyword evidence="15" id="KW-1185">Reference proteome</keyword>
<dbReference type="NCBIfam" id="TIGR01647">
    <property type="entry name" value="ATPase-IIIA_H"/>
    <property type="match status" value="1"/>
</dbReference>
<dbReference type="Pfam" id="PF00690">
    <property type="entry name" value="Cation_ATPase_N"/>
    <property type="match status" value="1"/>
</dbReference>
<keyword evidence="10 12" id="KW-1133">Transmembrane helix</keyword>
<dbReference type="InterPro" id="IPR006534">
    <property type="entry name" value="P-type_ATPase_IIIA"/>
</dbReference>
<feature type="transmembrane region" description="Helical" evidence="12">
    <location>
        <begin position="719"/>
        <end position="737"/>
    </location>
</feature>
<keyword evidence="5" id="KW-0479">Metal-binding</keyword>
<evidence type="ECO:0000256" key="5">
    <source>
        <dbReference type="ARBA" id="ARBA00022723"/>
    </source>
</evidence>
<dbReference type="InterPro" id="IPR023298">
    <property type="entry name" value="ATPase_P-typ_TM_dom_sf"/>
</dbReference>
<dbReference type="FunFam" id="2.70.150.10:FF:000042">
    <property type="entry name" value="Plasma membrane ATPase"/>
    <property type="match status" value="1"/>
</dbReference>
<dbReference type="PROSITE" id="PS00154">
    <property type="entry name" value="ATPASE_E1_E2"/>
    <property type="match status" value="1"/>
</dbReference>
<dbReference type="SFLD" id="SFLDG00002">
    <property type="entry name" value="C1.7:_P-type_atpase_like"/>
    <property type="match status" value="1"/>
</dbReference>
<dbReference type="Gene3D" id="3.40.50.1000">
    <property type="entry name" value="HAD superfamily/HAD-like"/>
    <property type="match status" value="1"/>
</dbReference>
<evidence type="ECO:0000256" key="10">
    <source>
        <dbReference type="ARBA" id="ARBA00022989"/>
    </source>
</evidence>
<dbReference type="SMART" id="SM00831">
    <property type="entry name" value="Cation_ATPase_N"/>
    <property type="match status" value="1"/>
</dbReference>
<dbReference type="Proteomes" id="UP000502699">
    <property type="component" value="Chromosome"/>
</dbReference>
<dbReference type="InterPro" id="IPR059000">
    <property type="entry name" value="ATPase_P-type_domA"/>
</dbReference>
<evidence type="ECO:0000256" key="4">
    <source>
        <dbReference type="ARBA" id="ARBA00022692"/>
    </source>
</evidence>
<dbReference type="InterPro" id="IPR018303">
    <property type="entry name" value="ATPase_P-typ_P_site"/>
</dbReference>
<dbReference type="PANTHER" id="PTHR42861">
    <property type="entry name" value="CALCIUM-TRANSPORTING ATPASE"/>
    <property type="match status" value="1"/>
</dbReference>
<dbReference type="InterPro" id="IPR036412">
    <property type="entry name" value="HAD-like_sf"/>
</dbReference>
<dbReference type="SUPFAM" id="SSF81653">
    <property type="entry name" value="Calcium ATPase, transduction domain A"/>
    <property type="match status" value="1"/>
</dbReference>
<feature type="transmembrane region" description="Helical" evidence="12">
    <location>
        <begin position="655"/>
        <end position="676"/>
    </location>
</feature>
<keyword evidence="9" id="KW-1278">Translocase</keyword>
<evidence type="ECO:0000256" key="6">
    <source>
        <dbReference type="ARBA" id="ARBA00022741"/>
    </source>
</evidence>
<dbReference type="RefSeq" id="WP_166271642.1">
    <property type="nucleotide sequence ID" value="NZ_CP048029.1"/>
</dbReference>
<sequence>MIEQGTTTASPLAGLSSSEAARLLEQFGPNEVAEEKTHPLLALLRKFWSPVPWMLEITIILQIAIGKPDEAAVIAVLLVVNAVLGYLQEGRANKALTLLRQRLDIQARVLRDGRWQFVPARNLVPGDAVHLRMGDLVPADLRLVEGRVQVDQSTLTGESLPVESGPGTDVWSGAVVTRGEATGQVTATGSRTRFGKTAELVRSAKTVSHLEAVIFGIVKYLVLLDIVLVAALLVYAVTTGMALVDVVPFALILLVASVPVALPATFTLATALGSLELAKRGVLVTRLSAIEEAAAMDVLASDKTGTITENRLSLAALKPANGISENDLLRIAAIACDDATQDPIDLAILGAARERSLLQSPPRRIRFTPFDPQTRRSETVFEENGLTRRAVKGASLEVAALAGAPDVAAEVEALAAGGYRVLGVAIGDETALQFAGLVALQDPPRKDSAALVENLRQLGVRVVMVTGDGQATARTVAKEVGIGERTCPASMLVENGASSIAQCDVFAQVFPEDKFHLVQALQRSGHVTGMTGDGVNDAPALKQAEVGIAVANATDVAKAAASLVLTNPGLGDVVAAVETSRRIYQRMLTYTLNKIIKTLEIAIFMSVGVMLTGVFVITPLLIVLLLFTNDFVTMSIATDRVEFSRKPERWRIPNLMATAAPLAALILVLSFSVFFVGRDWLHLPLPQLQTLIFVMLVFTGLGNVYLVRERRHFWRSRPSRWLLIASVIDIAVVGLMASQGILMTAISPALIGGLLAVAMGYLVLMDFLKIGIFRRFGLA</sequence>
<dbReference type="Gene3D" id="3.40.1110.10">
    <property type="entry name" value="Calcium-transporting ATPase, cytoplasmic domain N"/>
    <property type="match status" value="1"/>
</dbReference>
<dbReference type="SUPFAM" id="SSF81665">
    <property type="entry name" value="Calcium ATPase, transmembrane domain M"/>
    <property type="match status" value="1"/>
</dbReference>
<dbReference type="EMBL" id="CP048029">
    <property type="protein sequence ID" value="QIK38707.1"/>
    <property type="molecule type" value="Genomic_DNA"/>
</dbReference>
<organism evidence="14 15">
    <name type="scientific">Caldichromatium japonicum</name>
    <dbReference type="NCBI Taxonomy" id="2699430"/>
    <lineage>
        <taxon>Bacteria</taxon>
        <taxon>Pseudomonadati</taxon>
        <taxon>Pseudomonadota</taxon>
        <taxon>Gammaproteobacteria</taxon>
        <taxon>Chromatiales</taxon>
        <taxon>Chromatiaceae</taxon>
        <taxon>Caldichromatium</taxon>
    </lineage>
</organism>
<keyword evidence="4 12" id="KW-0812">Transmembrane</keyword>
<dbReference type="InterPro" id="IPR001757">
    <property type="entry name" value="P_typ_ATPase"/>
</dbReference>
<evidence type="ECO:0000256" key="9">
    <source>
        <dbReference type="ARBA" id="ARBA00022967"/>
    </source>
</evidence>
<feature type="transmembrane region" description="Helical" evidence="12">
    <location>
        <begin position="249"/>
        <end position="272"/>
    </location>
</feature>
<dbReference type="Gene3D" id="2.70.150.10">
    <property type="entry name" value="Calcium-transporting ATPase, cytoplasmic transduction domain A"/>
    <property type="match status" value="1"/>
</dbReference>
<name>A0A6G7VFZ0_9GAMM</name>
<reference evidence="15" key="1">
    <citation type="submission" date="2020-01" db="EMBL/GenBank/DDBJ databases">
        <title>Caldichromatium gen. nov., sp. nov., a thermophilic purple sulfur bacterium member of the family Chromatiaceae isolated from Nakabusa hot spring, Japan.</title>
        <authorList>
            <person name="Saini M.K."/>
            <person name="Hanada S."/>
            <person name="Tank M."/>
        </authorList>
    </citation>
    <scope>NUCLEOTIDE SEQUENCE [LARGE SCALE GENOMIC DNA]</scope>
    <source>
        <strain evidence="15">No.7</strain>
    </source>
</reference>
<evidence type="ECO:0000313" key="14">
    <source>
        <dbReference type="EMBL" id="QIK38707.1"/>
    </source>
</evidence>
<evidence type="ECO:0000256" key="1">
    <source>
        <dbReference type="ARBA" id="ARBA00004141"/>
    </source>
</evidence>
<accession>A0A6G7VFZ0</accession>